<keyword evidence="3" id="KW-1185">Reference proteome</keyword>
<dbReference type="EMBL" id="BMIB01000005">
    <property type="protein sequence ID" value="GGH78628.1"/>
    <property type="molecule type" value="Genomic_DNA"/>
</dbReference>
<dbReference type="Gene3D" id="2.50.20.10">
    <property type="entry name" value="Lipoprotein localisation LolA/LolB/LppX"/>
    <property type="match status" value="1"/>
</dbReference>
<organism evidence="2 3">
    <name type="scientific">Filimonas zeae</name>
    <dbReference type="NCBI Taxonomy" id="1737353"/>
    <lineage>
        <taxon>Bacteria</taxon>
        <taxon>Pseudomonadati</taxon>
        <taxon>Bacteroidota</taxon>
        <taxon>Chitinophagia</taxon>
        <taxon>Chitinophagales</taxon>
        <taxon>Chitinophagaceae</taxon>
        <taxon>Filimonas</taxon>
    </lineage>
</organism>
<evidence type="ECO:0000313" key="2">
    <source>
        <dbReference type="EMBL" id="GGH78628.1"/>
    </source>
</evidence>
<protein>
    <recommendedName>
        <fullName evidence="4">Outer membrane lipoprotein-sorting protein</fullName>
    </recommendedName>
</protein>
<accession>A0A917J4W4</accession>
<dbReference type="InterPro" id="IPR029046">
    <property type="entry name" value="LolA/LolB/LppX"/>
</dbReference>
<sequence>MMKNLWLFIACMLLPALFSFRLPPFYLVNKVYTELETRQLKEGKYMTVKGEICYEANGNMVSHYFYPKDYVLLSNSKGEVKLYEPSTNTVVLTQNNAFSSQTSEFYYFFAGKLADMGLNEIGYVQEKVYPEKDLMVSLWKLKKPDAKRQVQKIKLVHQRQSPVYMHYEDGKGAIVRKVYYYGYTQLQDVAFPATSTEIIFSGKDSTVTKTNFRNFRLNEQATSQYFNYKIPYNAKIQRL</sequence>
<evidence type="ECO:0000256" key="1">
    <source>
        <dbReference type="ARBA" id="ARBA00022729"/>
    </source>
</evidence>
<reference evidence="2" key="1">
    <citation type="journal article" date="2014" name="Int. J. Syst. Evol. Microbiol.">
        <title>Complete genome sequence of Corynebacterium casei LMG S-19264T (=DSM 44701T), isolated from a smear-ripened cheese.</title>
        <authorList>
            <consortium name="US DOE Joint Genome Institute (JGI-PGF)"/>
            <person name="Walter F."/>
            <person name="Albersmeier A."/>
            <person name="Kalinowski J."/>
            <person name="Ruckert C."/>
        </authorList>
    </citation>
    <scope>NUCLEOTIDE SEQUENCE</scope>
    <source>
        <strain evidence="2">CGMCC 1.15290</strain>
    </source>
</reference>
<reference evidence="2" key="2">
    <citation type="submission" date="2020-09" db="EMBL/GenBank/DDBJ databases">
        <authorList>
            <person name="Sun Q."/>
            <person name="Zhou Y."/>
        </authorList>
    </citation>
    <scope>NUCLEOTIDE SEQUENCE</scope>
    <source>
        <strain evidence="2">CGMCC 1.15290</strain>
    </source>
</reference>
<dbReference type="RefSeq" id="WP_188957031.1">
    <property type="nucleotide sequence ID" value="NZ_BMIB01000005.1"/>
</dbReference>
<proteinExistence type="predicted"/>
<dbReference type="AlphaFoldDB" id="A0A917J4W4"/>
<dbReference type="SUPFAM" id="SSF89392">
    <property type="entry name" value="Prokaryotic lipoproteins and lipoprotein localization factors"/>
    <property type="match status" value="1"/>
</dbReference>
<evidence type="ECO:0008006" key="4">
    <source>
        <dbReference type="Google" id="ProtNLM"/>
    </source>
</evidence>
<dbReference type="Proteomes" id="UP000627292">
    <property type="component" value="Unassembled WGS sequence"/>
</dbReference>
<keyword evidence="1" id="KW-0732">Signal</keyword>
<name>A0A917J4W4_9BACT</name>
<comment type="caution">
    <text evidence="2">The sequence shown here is derived from an EMBL/GenBank/DDBJ whole genome shotgun (WGS) entry which is preliminary data.</text>
</comment>
<evidence type="ECO:0000313" key="3">
    <source>
        <dbReference type="Proteomes" id="UP000627292"/>
    </source>
</evidence>
<gene>
    <name evidence="2" type="ORF">GCM10011379_46770</name>
</gene>